<accession>A0A060UV07</accession>
<sequence length="255" mass="29778">MASPDIELHIRDIRKRIENSTRLANAACAGRERPILMYECLNQIMDTHTDEGHLNWTEAQQYFAARRVELMMFIQSENLHHAPMQHKKTAHQRYYDDDFEGSMILSDTDRAKLKDCNLCQDTGIGMAPRWQYTPCAFCAPHAFLRFHEKLAEHGLISKKRIFEKRSALKIEYDEANQPCDEQLILSHMDKIKIADKTIDALLDLYCRKDVDSERMRAYRSPTKEEWAAFWDAEVRLDAKAQKAADYHSHCEGITR</sequence>
<reference evidence="1" key="2">
    <citation type="submission" date="2014-07" db="EMBL/GenBank/DDBJ databases">
        <title>Initial genome analysis of the psychrotolerant acidophile Acidithiobacillus ferrivorans CF27: insights into iron and sulfur oxidation pathways and into biofilm formation.</title>
        <authorList>
            <person name="Talla E."/>
            <person name="Hedrich S."/>
            <person name="Mangenot S."/>
            <person name="Ji B."/>
            <person name="Johnson D.B."/>
            <person name="Barbe V."/>
            <person name="Bonnefoy V."/>
        </authorList>
    </citation>
    <scope>NUCLEOTIDE SEQUENCE [LARGE SCALE GENOMIC DNA]</scope>
    <source>
        <strain evidence="1">CF27</strain>
    </source>
</reference>
<organism evidence="1">
    <name type="scientific">Acidithiobacillus ferrivorans</name>
    <dbReference type="NCBI Taxonomy" id="160808"/>
    <lineage>
        <taxon>Bacteria</taxon>
        <taxon>Pseudomonadati</taxon>
        <taxon>Pseudomonadota</taxon>
        <taxon>Acidithiobacillia</taxon>
        <taxon>Acidithiobacillales</taxon>
        <taxon>Acidithiobacillaceae</taxon>
        <taxon>Acidithiobacillus</taxon>
    </lineage>
</organism>
<dbReference type="RefSeq" id="WP_035193147.1">
    <property type="nucleotide sequence ID" value="NZ_CCCS020000035.1"/>
</dbReference>
<protein>
    <submittedName>
        <fullName evidence="1">Uncharacterized protein</fullName>
    </submittedName>
</protein>
<evidence type="ECO:0000313" key="2">
    <source>
        <dbReference type="EMBL" id="SMH64624.1"/>
    </source>
</evidence>
<proteinExistence type="predicted"/>
<evidence type="ECO:0000313" key="1">
    <source>
        <dbReference type="EMBL" id="CDQ10593.1"/>
    </source>
</evidence>
<reference evidence="1" key="1">
    <citation type="submission" date="2014-03" db="EMBL/GenBank/DDBJ databases">
        <authorList>
            <person name="Genoscope - CEA"/>
        </authorList>
    </citation>
    <scope>NUCLEOTIDE SEQUENCE [LARGE SCALE GENOMIC DNA]</scope>
    <source>
        <strain evidence="1">CF27</strain>
    </source>
</reference>
<reference evidence="2 3" key="3">
    <citation type="submission" date="2017-03" db="EMBL/GenBank/DDBJ databases">
        <authorList>
            <person name="Regsiter A."/>
            <person name="William W."/>
        </authorList>
    </citation>
    <scope>NUCLEOTIDE SEQUENCE [LARGE SCALE GENOMIC DNA]</scope>
    <source>
        <strain evidence="2">PRJEB5721</strain>
    </source>
</reference>
<dbReference type="EMBL" id="CCCS020000035">
    <property type="protein sequence ID" value="CDQ10593.1"/>
    <property type="molecule type" value="Genomic_DNA"/>
</dbReference>
<dbReference type="AlphaFoldDB" id="A0A060UV07"/>
<dbReference type="Proteomes" id="UP000193925">
    <property type="component" value="Chromosome AFERRI"/>
</dbReference>
<keyword evidence="3" id="KW-1185">Reference proteome</keyword>
<evidence type="ECO:0000313" key="3">
    <source>
        <dbReference type="Proteomes" id="UP000193925"/>
    </source>
</evidence>
<dbReference type="EMBL" id="LT841305">
    <property type="protein sequence ID" value="SMH64624.1"/>
    <property type="molecule type" value="Genomic_DNA"/>
</dbReference>
<name>A0A060UV07_9PROT</name>
<gene>
    <name evidence="2" type="ORF">AFERRI_10658</name>
    <name evidence="1" type="ORF">AFERRI_400374</name>
</gene>